<protein>
    <submittedName>
        <fullName evidence="1">Uncharacterized protein</fullName>
    </submittedName>
</protein>
<organism evidence="1 2">
    <name type="scientific">Colletotrichum scovillei</name>
    <dbReference type="NCBI Taxonomy" id="1209932"/>
    <lineage>
        <taxon>Eukaryota</taxon>
        <taxon>Fungi</taxon>
        <taxon>Dikarya</taxon>
        <taxon>Ascomycota</taxon>
        <taxon>Pezizomycotina</taxon>
        <taxon>Sordariomycetes</taxon>
        <taxon>Hypocreomycetidae</taxon>
        <taxon>Glomerellales</taxon>
        <taxon>Glomerellaceae</taxon>
        <taxon>Colletotrichum</taxon>
        <taxon>Colletotrichum acutatum species complex</taxon>
    </lineage>
</organism>
<reference evidence="1" key="1">
    <citation type="submission" date="2021-05" db="EMBL/GenBank/DDBJ databases">
        <title>Comparative genomics of three Colletotrichum scovillei strains and genetic complementation revealed genes involved fungal growth and virulence on chili pepper.</title>
        <authorList>
            <person name="Hsieh D.-K."/>
            <person name="Chuang S.-C."/>
            <person name="Chen C.-Y."/>
            <person name="Chao Y.-T."/>
            <person name="Lu M.-Y.J."/>
            <person name="Lee M.-H."/>
            <person name="Shih M.-C."/>
        </authorList>
    </citation>
    <scope>NUCLEOTIDE SEQUENCE</scope>
    <source>
        <strain evidence="1">Coll-153</strain>
    </source>
</reference>
<accession>A0A9P7RDY5</accession>
<keyword evidence="2" id="KW-1185">Reference proteome</keyword>
<evidence type="ECO:0000313" key="2">
    <source>
        <dbReference type="Proteomes" id="UP000699042"/>
    </source>
</evidence>
<gene>
    <name evidence="1" type="ORF">JMJ77_008313</name>
</gene>
<name>A0A9P7RDY5_9PEZI</name>
<comment type="caution">
    <text evidence="1">The sequence shown here is derived from an EMBL/GenBank/DDBJ whole genome shotgun (WGS) entry which is preliminary data.</text>
</comment>
<dbReference type="AlphaFoldDB" id="A0A9P7RDY5"/>
<dbReference type="EMBL" id="JAESDN010000002">
    <property type="protein sequence ID" value="KAG7055862.1"/>
    <property type="molecule type" value="Genomic_DNA"/>
</dbReference>
<evidence type="ECO:0000313" key="1">
    <source>
        <dbReference type="EMBL" id="KAG7055862.1"/>
    </source>
</evidence>
<proteinExistence type="predicted"/>
<sequence length="96" mass="10970">MFAVFIRGHAPFRNPDFRFREEPSLIIKTCGFGIHFSTAIVCVSGEGEGGGLWAVGEPNLAGLDFHVEEHCRCRHREEIKRRRDESQRGTGRDRTR</sequence>
<dbReference type="Proteomes" id="UP000699042">
    <property type="component" value="Unassembled WGS sequence"/>
</dbReference>